<evidence type="ECO:0000256" key="1">
    <source>
        <dbReference type="ARBA" id="ARBA00010923"/>
    </source>
</evidence>
<evidence type="ECO:0000256" key="3">
    <source>
        <dbReference type="ARBA" id="ARBA00023125"/>
    </source>
</evidence>
<proteinExistence type="inferred from homology"/>
<keyword evidence="3" id="KW-0238">DNA-binding</keyword>
<gene>
    <name evidence="5" type="ORF">SAMN05421804_101781</name>
</gene>
<dbReference type="SUPFAM" id="SSF116734">
    <property type="entry name" value="DNA methylase specificity domain"/>
    <property type="match status" value="2"/>
</dbReference>
<evidence type="ECO:0000313" key="6">
    <source>
        <dbReference type="Proteomes" id="UP000183255"/>
    </source>
</evidence>
<feature type="domain" description="Type I restriction modification DNA specificity" evidence="4">
    <location>
        <begin position="222"/>
        <end position="380"/>
    </location>
</feature>
<dbReference type="AlphaFoldDB" id="A0A1G8I688"/>
<dbReference type="Gene3D" id="1.10.287.1120">
    <property type="entry name" value="Bipartite methylase S protein"/>
    <property type="match status" value="1"/>
</dbReference>
<evidence type="ECO:0000256" key="2">
    <source>
        <dbReference type="ARBA" id="ARBA00022747"/>
    </source>
</evidence>
<dbReference type="Gene3D" id="3.90.220.20">
    <property type="entry name" value="DNA methylase specificity domains"/>
    <property type="match status" value="2"/>
</dbReference>
<dbReference type="Pfam" id="PF01420">
    <property type="entry name" value="Methylase_S"/>
    <property type="match status" value="1"/>
</dbReference>
<dbReference type="PANTHER" id="PTHR30408">
    <property type="entry name" value="TYPE-1 RESTRICTION ENZYME ECOKI SPECIFICITY PROTEIN"/>
    <property type="match status" value="1"/>
</dbReference>
<dbReference type="GO" id="GO:0003677">
    <property type="term" value="F:DNA binding"/>
    <property type="evidence" value="ECO:0007669"/>
    <property type="project" value="UniProtKB-KW"/>
</dbReference>
<dbReference type="PANTHER" id="PTHR30408:SF12">
    <property type="entry name" value="TYPE I RESTRICTION ENZYME MJAVIII SPECIFICITY SUBUNIT"/>
    <property type="match status" value="1"/>
</dbReference>
<dbReference type="CDD" id="cd16961">
    <property type="entry name" value="RMtype1_S_TRD-CR_like"/>
    <property type="match status" value="1"/>
</dbReference>
<reference evidence="5 6" key="1">
    <citation type="submission" date="2016-10" db="EMBL/GenBank/DDBJ databases">
        <authorList>
            <person name="de Groot N.N."/>
        </authorList>
    </citation>
    <scope>NUCLEOTIDE SEQUENCE [LARGE SCALE GENOMIC DNA]</scope>
    <source>
        <strain evidence="5 6">CGMCC 1.5058</strain>
    </source>
</reference>
<comment type="similarity">
    <text evidence="1">Belongs to the type-I restriction system S methylase family.</text>
</comment>
<organism evidence="5 6">
    <name type="scientific">Proteiniclasticum ruminis</name>
    <dbReference type="NCBI Taxonomy" id="398199"/>
    <lineage>
        <taxon>Bacteria</taxon>
        <taxon>Bacillati</taxon>
        <taxon>Bacillota</taxon>
        <taxon>Clostridia</taxon>
        <taxon>Eubacteriales</taxon>
        <taxon>Clostridiaceae</taxon>
        <taxon>Proteiniclasticum</taxon>
    </lineage>
</organism>
<evidence type="ECO:0000313" key="5">
    <source>
        <dbReference type="EMBL" id="SDI14332.1"/>
    </source>
</evidence>
<keyword evidence="2" id="KW-0680">Restriction system</keyword>
<dbReference type="Proteomes" id="UP000183255">
    <property type="component" value="Unassembled WGS sequence"/>
</dbReference>
<accession>A0A1G8I688</accession>
<dbReference type="InterPro" id="IPR052021">
    <property type="entry name" value="Type-I_RS_S_subunit"/>
</dbReference>
<protein>
    <submittedName>
        <fullName evidence="5">Type I restriction enzyme, S subunit</fullName>
    </submittedName>
</protein>
<sequence length="415" mass="47737">MKDSGVEWIGDIPKSWNSIKTKNKYRFKKEIVNDRVNQYERLSLTLNGVLKRSKDDSNGLQPEKFEGYQILNKNELVFKLIDLENVNTSRVGLSLFTGLVSPAYIVLNNEIEAPYGYFYYYSMWQREVFNHIGGDGVRSALNKGDLLKIPYLDVPQEEQIKIVNYLQININKINSLIRKTKSTIDDYKLLKQAIITETVTKGLDKNVEMKDSGIEWIGEIPTGWDTLMLAQVFAQVKNKNKDIQETNLLSLSYGNIVKRNIETTDGLLPESFDGYNIIEDGDIVLRLTDLQNDHTSLRVGLSKERGIITSAYITLRKKINVNEKYLYYFLHSFDVFKGFYGMGAGVRQGLNFSGLKKLKIAIPTIDEQQQIVNHIEIRASKIENLINQKEKLLIDLEMFKKSLIYEYVTGKKEVE</sequence>
<dbReference type="InterPro" id="IPR044946">
    <property type="entry name" value="Restrct_endonuc_typeI_TRD_sf"/>
</dbReference>
<dbReference type="EMBL" id="FNDZ01000001">
    <property type="protein sequence ID" value="SDI14332.1"/>
    <property type="molecule type" value="Genomic_DNA"/>
</dbReference>
<evidence type="ECO:0000259" key="4">
    <source>
        <dbReference type="Pfam" id="PF01420"/>
    </source>
</evidence>
<name>A0A1G8I688_9CLOT</name>
<dbReference type="GO" id="GO:0009307">
    <property type="term" value="P:DNA restriction-modification system"/>
    <property type="evidence" value="ECO:0007669"/>
    <property type="project" value="UniProtKB-KW"/>
</dbReference>
<dbReference type="InterPro" id="IPR000055">
    <property type="entry name" value="Restrct_endonuc_typeI_TRD"/>
</dbReference>